<dbReference type="Gene3D" id="2.30.29.30">
    <property type="entry name" value="Pleckstrin-homology domain (PH domain)/Phosphotyrosine-binding domain (PTB)"/>
    <property type="match status" value="1"/>
</dbReference>
<proteinExistence type="predicted"/>
<evidence type="ECO:0000259" key="1">
    <source>
        <dbReference type="PROSITE" id="PS50229"/>
    </source>
</evidence>
<protein>
    <recommendedName>
        <fullName evidence="1">WH1 domain-containing protein</fullName>
    </recommendedName>
</protein>
<gene>
    <name evidence="2" type="ORF">SNE40_014230</name>
</gene>
<organism evidence="2 3">
    <name type="scientific">Patella caerulea</name>
    <name type="common">Rayed Mediterranean limpet</name>
    <dbReference type="NCBI Taxonomy" id="87958"/>
    <lineage>
        <taxon>Eukaryota</taxon>
        <taxon>Metazoa</taxon>
        <taxon>Spiralia</taxon>
        <taxon>Lophotrochozoa</taxon>
        <taxon>Mollusca</taxon>
        <taxon>Gastropoda</taxon>
        <taxon>Patellogastropoda</taxon>
        <taxon>Patelloidea</taxon>
        <taxon>Patellidae</taxon>
        <taxon>Patella</taxon>
    </lineage>
</organism>
<evidence type="ECO:0000313" key="3">
    <source>
        <dbReference type="Proteomes" id="UP001347796"/>
    </source>
</evidence>
<dbReference type="SUPFAM" id="SSF50729">
    <property type="entry name" value="PH domain-like"/>
    <property type="match status" value="1"/>
</dbReference>
<dbReference type="Pfam" id="PF00568">
    <property type="entry name" value="WH1"/>
    <property type="match status" value="1"/>
</dbReference>
<feature type="domain" description="WH1" evidence="1">
    <location>
        <begin position="28"/>
        <end position="100"/>
    </location>
</feature>
<reference evidence="2 3" key="1">
    <citation type="submission" date="2024-01" db="EMBL/GenBank/DDBJ databases">
        <title>The genome of the rayed Mediterranean limpet Patella caerulea (Linnaeus, 1758).</title>
        <authorList>
            <person name="Anh-Thu Weber A."/>
            <person name="Halstead-Nussloch G."/>
        </authorList>
    </citation>
    <scope>NUCLEOTIDE SEQUENCE [LARGE SCALE GENOMIC DNA]</scope>
    <source>
        <strain evidence="2">AATW-2023a</strain>
        <tissue evidence="2">Whole specimen</tissue>
    </source>
</reference>
<dbReference type="InterPro" id="IPR011993">
    <property type="entry name" value="PH-like_dom_sf"/>
</dbReference>
<dbReference type="Proteomes" id="UP001347796">
    <property type="component" value="Unassembled WGS sequence"/>
</dbReference>
<name>A0AAN8JHZ0_PATCE</name>
<dbReference type="PROSITE" id="PS50229">
    <property type="entry name" value="WH1"/>
    <property type="match status" value="1"/>
</dbReference>
<dbReference type="EMBL" id="JAZGQO010000010">
    <property type="protein sequence ID" value="KAK6175850.1"/>
    <property type="molecule type" value="Genomic_DNA"/>
</dbReference>
<comment type="caution">
    <text evidence="2">The sequence shown here is derived from an EMBL/GenBank/DDBJ whole genome shotgun (WGS) entry which is preliminary data.</text>
</comment>
<sequence length="100" mass="11311">MSQQRPKATNKASLLLLNDENEALFTLLGKGCVTLATGIVQLYLSDLQDNYRWNKRCCGVAAFVKDNTKRSYYIRVFDLKVSDELVEDKSSITVYIKVGN</sequence>
<dbReference type="AlphaFoldDB" id="A0AAN8JHZ0"/>
<keyword evidence="3" id="KW-1185">Reference proteome</keyword>
<dbReference type="InterPro" id="IPR000697">
    <property type="entry name" value="WH1/EVH1_dom"/>
</dbReference>
<accession>A0AAN8JHZ0</accession>
<evidence type="ECO:0000313" key="2">
    <source>
        <dbReference type="EMBL" id="KAK6175850.1"/>
    </source>
</evidence>